<evidence type="ECO:0000256" key="4">
    <source>
        <dbReference type="ARBA" id="ARBA00022771"/>
    </source>
</evidence>
<feature type="domain" description="C2H2-type" evidence="9">
    <location>
        <begin position="122"/>
        <end position="149"/>
    </location>
</feature>
<dbReference type="Proteomes" id="UP000321570">
    <property type="component" value="Unassembled WGS sequence"/>
</dbReference>
<keyword evidence="2" id="KW-0479">Metal-binding</keyword>
<feature type="region of interest" description="Disordered" evidence="8">
    <location>
        <begin position="1"/>
        <end position="68"/>
    </location>
</feature>
<evidence type="ECO:0000256" key="6">
    <source>
        <dbReference type="ARBA" id="ARBA00023242"/>
    </source>
</evidence>
<keyword evidence="4 7" id="KW-0863">Zinc-finger</keyword>
<evidence type="ECO:0000256" key="3">
    <source>
        <dbReference type="ARBA" id="ARBA00022737"/>
    </source>
</evidence>
<feature type="compositionally biased region" description="Polar residues" evidence="8">
    <location>
        <begin position="281"/>
        <end position="298"/>
    </location>
</feature>
<dbReference type="GO" id="GO:0008270">
    <property type="term" value="F:zinc ion binding"/>
    <property type="evidence" value="ECO:0007669"/>
    <property type="project" value="UniProtKB-KW"/>
</dbReference>
<dbReference type="FunFam" id="3.30.160.60:FF:002343">
    <property type="entry name" value="Zinc finger protein 33A"/>
    <property type="match status" value="1"/>
</dbReference>
<dbReference type="InterPro" id="IPR036236">
    <property type="entry name" value="Znf_C2H2_sf"/>
</dbReference>
<evidence type="ECO:0000256" key="8">
    <source>
        <dbReference type="SAM" id="MobiDB-lite"/>
    </source>
</evidence>
<evidence type="ECO:0000259" key="9">
    <source>
        <dbReference type="PROSITE" id="PS50157"/>
    </source>
</evidence>
<dbReference type="Pfam" id="PF00096">
    <property type="entry name" value="zf-C2H2"/>
    <property type="match status" value="3"/>
</dbReference>
<feature type="compositionally biased region" description="Basic and acidic residues" evidence="8">
    <location>
        <begin position="228"/>
        <end position="237"/>
    </location>
</feature>
<dbReference type="PROSITE" id="PS00028">
    <property type="entry name" value="ZINC_FINGER_C2H2_1"/>
    <property type="match status" value="6"/>
</dbReference>
<keyword evidence="11" id="KW-1185">Reference proteome</keyword>
<dbReference type="Gene3D" id="3.30.160.60">
    <property type="entry name" value="Classic Zinc Finger"/>
    <property type="match status" value="6"/>
</dbReference>
<sequence length="485" mass="54657">MDPDSGIGSASTSTLEKPLVSTEDGPSSRDVGATSTPLSHKNPARLSEVIQEPGPGGRKDQDKKTHPCPFCDKSFDRPSLLTRHIRTHTGEKPWLCPYCKKGFATKNGMIIHERTHTGVKPYKCPYCTRSFNAGSNYSFHVDTHKGRRRHHCEQCGKDFVTPGDLRRHMFTHTGDWPYFCSQCHKGFATERSLHSHEHVHNKIKPFACRFCTRTYTTESSLKTHMKRHQEGFDRTMRGEAPTTPELPATESNFADIPSLSAPQQSTSVNLLQKESRPCLCQSQASKQAPSLPSKSLPQPVQALMPEDYPPTPSEQYEMKPSVPIKTSFATRSTPTDQMYQASYTQNPSMEYYPPPQQGWSNQPPPVNYRPPREADSQIQRLQSQFEGLGLRVSNRSAFTVVGKHSVRWNHHFPRTSTRRTTSSQIVLPRPTYSYQQYQPLPPRQPQQPQSQPSKFVPSTPSQPPQAAHDDFPLDLTTKGSHGLNI</sequence>
<evidence type="ECO:0000313" key="10">
    <source>
        <dbReference type="EMBL" id="VUZ55346.1"/>
    </source>
</evidence>
<evidence type="ECO:0000256" key="2">
    <source>
        <dbReference type="ARBA" id="ARBA00022723"/>
    </source>
</evidence>
<evidence type="ECO:0000256" key="1">
    <source>
        <dbReference type="ARBA" id="ARBA00004123"/>
    </source>
</evidence>
<dbReference type="InterPro" id="IPR013087">
    <property type="entry name" value="Znf_C2H2_type"/>
</dbReference>
<evidence type="ECO:0000256" key="7">
    <source>
        <dbReference type="PROSITE-ProRule" id="PRU00042"/>
    </source>
</evidence>
<proteinExistence type="predicted"/>
<protein>
    <recommendedName>
        <fullName evidence="9">C2H2-type domain-containing protein</fullName>
    </recommendedName>
</protein>
<dbReference type="PROSITE" id="PS50157">
    <property type="entry name" value="ZINC_FINGER_C2H2_2"/>
    <property type="match status" value="6"/>
</dbReference>
<feature type="domain" description="C2H2-type" evidence="9">
    <location>
        <begin position="94"/>
        <end position="121"/>
    </location>
</feature>
<keyword evidence="6" id="KW-0539">Nucleus</keyword>
<feature type="region of interest" description="Disordered" evidence="8">
    <location>
        <begin position="434"/>
        <end position="485"/>
    </location>
</feature>
<feature type="domain" description="C2H2-type" evidence="9">
    <location>
        <begin position="66"/>
        <end position="93"/>
    </location>
</feature>
<reference evidence="10 11" key="1">
    <citation type="submission" date="2019-07" db="EMBL/GenBank/DDBJ databases">
        <authorList>
            <person name="Jastrzebski P J."/>
            <person name="Paukszto L."/>
            <person name="Jastrzebski P J."/>
        </authorList>
    </citation>
    <scope>NUCLEOTIDE SEQUENCE [LARGE SCALE GENOMIC DNA]</scope>
    <source>
        <strain evidence="10 11">WMS-il1</strain>
    </source>
</reference>
<evidence type="ECO:0000256" key="5">
    <source>
        <dbReference type="ARBA" id="ARBA00022833"/>
    </source>
</evidence>
<keyword evidence="5" id="KW-0862">Zinc</keyword>
<dbReference type="SMART" id="SM00355">
    <property type="entry name" value="ZnF_C2H2"/>
    <property type="match status" value="6"/>
</dbReference>
<feature type="region of interest" description="Disordered" evidence="8">
    <location>
        <begin position="281"/>
        <end position="318"/>
    </location>
</feature>
<dbReference type="FunFam" id="3.30.160.60:FF:002212">
    <property type="entry name" value="Zinc finger protein 672"/>
    <property type="match status" value="1"/>
</dbReference>
<feature type="domain" description="C2H2-type" evidence="9">
    <location>
        <begin position="178"/>
        <end position="205"/>
    </location>
</feature>
<organism evidence="10 11">
    <name type="scientific">Hymenolepis diminuta</name>
    <name type="common">Rat tapeworm</name>
    <dbReference type="NCBI Taxonomy" id="6216"/>
    <lineage>
        <taxon>Eukaryota</taxon>
        <taxon>Metazoa</taxon>
        <taxon>Spiralia</taxon>
        <taxon>Lophotrochozoa</taxon>
        <taxon>Platyhelminthes</taxon>
        <taxon>Cestoda</taxon>
        <taxon>Eucestoda</taxon>
        <taxon>Cyclophyllidea</taxon>
        <taxon>Hymenolepididae</taxon>
        <taxon>Hymenolepis</taxon>
    </lineage>
</organism>
<dbReference type="SUPFAM" id="SSF57667">
    <property type="entry name" value="beta-beta-alpha zinc fingers"/>
    <property type="match status" value="3"/>
</dbReference>
<dbReference type="Pfam" id="PF13894">
    <property type="entry name" value="zf-C2H2_4"/>
    <property type="match status" value="1"/>
</dbReference>
<gene>
    <name evidence="10" type="ORF">WMSIL1_LOCUS13190</name>
</gene>
<dbReference type="PANTHER" id="PTHR23226">
    <property type="entry name" value="ZINC FINGER AND SCAN DOMAIN-CONTAINING"/>
    <property type="match status" value="1"/>
</dbReference>
<keyword evidence="3" id="KW-0677">Repeat</keyword>
<feature type="domain" description="C2H2-type" evidence="9">
    <location>
        <begin position="206"/>
        <end position="228"/>
    </location>
</feature>
<dbReference type="AlphaFoldDB" id="A0A564Z7D4"/>
<dbReference type="FunFam" id="3.30.160.60:FF:000145">
    <property type="entry name" value="Zinc finger protein 574"/>
    <property type="match status" value="1"/>
</dbReference>
<feature type="domain" description="C2H2-type" evidence="9">
    <location>
        <begin position="150"/>
        <end position="177"/>
    </location>
</feature>
<dbReference type="EMBL" id="CABIJS010000691">
    <property type="protein sequence ID" value="VUZ55346.1"/>
    <property type="molecule type" value="Genomic_DNA"/>
</dbReference>
<comment type="subcellular location">
    <subcellularLocation>
        <location evidence="1">Nucleus</location>
    </subcellularLocation>
</comment>
<feature type="region of interest" description="Disordered" evidence="8">
    <location>
        <begin position="222"/>
        <end position="267"/>
    </location>
</feature>
<accession>A0A564Z7D4</accession>
<evidence type="ECO:0000313" key="11">
    <source>
        <dbReference type="Proteomes" id="UP000321570"/>
    </source>
</evidence>
<dbReference type="GO" id="GO:0005634">
    <property type="term" value="C:nucleus"/>
    <property type="evidence" value="ECO:0007669"/>
    <property type="project" value="UniProtKB-SubCell"/>
</dbReference>
<name>A0A564Z7D4_HYMDI</name>